<organism evidence="5 6">
    <name type="scientific">Thermoproteota archaeon</name>
    <dbReference type="NCBI Taxonomy" id="2056631"/>
    <lineage>
        <taxon>Archaea</taxon>
        <taxon>Thermoproteota</taxon>
    </lineage>
</organism>
<name>A0A497EZF2_9CREN</name>
<dbReference type="Pfam" id="PF00588">
    <property type="entry name" value="SpoU_methylase"/>
    <property type="match status" value="1"/>
</dbReference>
<proteinExistence type="predicted"/>
<dbReference type="Gene3D" id="3.30.2130.30">
    <property type="match status" value="1"/>
</dbReference>
<evidence type="ECO:0000313" key="5">
    <source>
        <dbReference type="EMBL" id="RLE52100.1"/>
    </source>
</evidence>
<dbReference type="EMBL" id="QMRA01000133">
    <property type="protein sequence ID" value="RLE52100.1"/>
    <property type="molecule type" value="Genomic_DNA"/>
</dbReference>
<gene>
    <name evidence="5" type="ORF">DRJ26_05060</name>
</gene>
<accession>A0A497EZF2</accession>
<dbReference type="AlphaFoldDB" id="A0A497EZF2"/>
<feature type="domain" description="THUMP" evidence="4">
    <location>
        <begin position="49"/>
        <end position="160"/>
    </location>
</feature>
<dbReference type="GO" id="GO:0008033">
    <property type="term" value="P:tRNA processing"/>
    <property type="evidence" value="ECO:0007669"/>
    <property type="project" value="UniProtKB-ARBA"/>
</dbReference>
<dbReference type="Gene3D" id="3.40.1280.10">
    <property type="match status" value="1"/>
</dbReference>
<dbReference type="Pfam" id="PF02926">
    <property type="entry name" value="THUMP"/>
    <property type="match status" value="1"/>
</dbReference>
<evidence type="ECO:0000256" key="2">
    <source>
        <dbReference type="ARBA" id="ARBA00022679"/>
    </source>
</evidence>
<dbReference type="InterPro" id="IPR029028">
    <property type="entry name" value="Alpha/beta_knot_MTases"/>
</dbReference>
<keyword evidence="3" id="KW-0694">RNA-binding</keyword>
<dbReference type="GO" id="GO:0003723">
    <property type="term" value="F:RNA binding"/>
    <property type="evidence" value="ECO:0007669"/>
    <property type="project" value="UniProtKB-UniRule"/>
</dbReference>
<sequence>MEDYTSGKELKVAKILRDALYKVGVKAKVGVDPEKPMKRLIVQFEGDLLTALRALRDVPEVSKLIPIFFENLPPNIELASSYSVKALGHLIAMCGPGTFKVEVKKIDDALLPIKEGSLELCRIIGSEIASKLNLKVDVKNPDYIVYVQFSKSGLTIGASITRFYKKYRKHLPSGLFSKYVIIFEKPRTTYEIMDMLRLCAAMNVELRIVGARKDKVDKALNAIGGVAKQIKLKIYEQLDDAVRDVCVFGFSRSATLNEEDFLKAASSCVGRVGILIGNEYEGLSIEARHRAEKLFRLGPQTQFSMRSSTAAAYILGLLASLHLNLY</sequence>
<dbReference type="InterPro" id="IPR029026">
    <property type="entry name" value="tRNA_m1G_MTases_N"/>
</dbReference>
<evidence type="ECO:0000313" key="6">
    <source>
        <dbReference type="Proteomes" id="UP000269499"/>
    </source>
</evidence>
<evidence type="ECO:0000256" key="1">
    <source>
        <dbReference type="ARBA" id="ARBA00022603"/>
    </source>
</evidence>
<dbReference type="GO" id="GO:0032259">
    <property type="term" value="P:methylation"/>
    <property type="evidence" value="ECO:0007669"/>
    <property type="project" value="UniProtKB-KW"/>
</dbReference>
<evidence type="ECO:0000259" key="4">
    <source>
        <dbReference type="PROSITE" id="PS51165"/>
    </source>
</evidence>
<keyword evidence="1" id="KW-0489">Methyltransferase</keyword>
<evidence type="ECO:0000256" key="3">
    <source>
        <dbReference type="PROSITE-ProRule" id="PRU00529"/>
    </source>
</evidence>
<dbReference type="GO" id="GO:0008173">
    <property type="term" value="F:RNA methyltransferase activity"/>
    <property type="evidence" value="ECO:0007669"/>
    <property type="project" value="InterPro"/>
</dbReference>
<dbReference type="Proteomes" id="UP000269499">
    <property type="component" value="Unassembled WGS sequence"/>
</dbReference>
<reference evidence="5 6" key="1">
    <citation type="submission" date="2018-06" db="EMBL/GenBank/DDBJ databases">
        <title>Extensive metabolic versatility and redundancy in microbially diverse, dynamic hydrothermal sediments.</title>
        <authorList>
            <person name="Dombrowski N."/>
            <person name="Teske A."/>
            <person name="Baker B.J."/>
        </authorList>
    </citation>
    <scope>NUCLEOTIDE SEQUENCE [LARGE SCALE GENOMIC DNA]</scope>
    <source>
        <strain evidence="5">B20_G2</strain>
    </source>
</reference>
<dbReference type="PROSITE" id="PS51165">
    <property type="entry name" value="THUMP"/>
    <property type="match status" value="1"/>
</dbReference>
<comment type="caution">
    <text evidence="5">The sequence shown here is derived from an EMBL/GenBank/DDBJ whole genome shotgun (WGS) entry which is preliminary data.</text>
</comment>
<dbReference type="InterPro" id="IPR001537">
    <property type="entry name" value="SpoU_MeTrfase"/>
</dbReference>
<dbReference type="SUPFAM" id="SSF75217">
    <property type="entry name" value="alpha/beta knot"/>
    <property type="match status" value="1"/>
</dbReference>
<dbReference type="SUPFAM" id="SSF143437">
    <property type="entry name" value="THUMP domain-like"/>
    <property type="match status" value="1"/>
</dbReference>
<dbReference type="InterPro" id="IPR004114">
    <property type="entry name" value="THUMP_dom"/>
</dbReference>
<protein>
    <recommendedName>
        <fullName evidence="4">THUMP domain-containing protein</fullName>
    </recommendedName>
</protein>
<keyword evidence="2" id="KW-0808">Transferase</keyword>